<keyword evidence="3" id="KW-1185">Reference proteome</keyword>
<organism evidence="1">
    <name type="scientific">Spirodela intermedia</name>
    <name type="common">Intermediate duckweed</name>
    <dbReference type="NCBI Taxonomy" id="51605"/>
    <lineage>
        <taxon>Eukaryota</taxon>
        <taxon>Viridiplantae</taxon>
        <taxon>Streptophyta</taxon>
        <taxon>Embryophyta</taxon>
        <taxon>Tracheophyta</taxon>
        <taxon>Spermatophyta</taxon>
        <taxon>Magnoliopsida</taxon>
        <taxon>Liliopsida</taxon>
        <taxon>Araceae</taxon>
        <taxon>Lemnoideae</taxon>
        <taxon>Spirodela</taxon>
    </lineage>
</organism>
<name>A0A7I8JH07_SPIIN</name>
<evidence type="ECO:0000313" key="2">
    <source>
        <dbReference type="EMBL" id="CAA7405739.1"/>
    </source>
</evidence>
<gene>
    <name evidence="1" type="ORF">SI7747_12015228</name>
    <name evidence="2" type="ORF">SI8410_12016417</name>
</gene>
<evidence type="ECO:0000313" key="1">
    <source>
        <dbReference type="EMBL" id="CAA2629590.1"/>
    </source>
</evidence>
<dbReference type="EMBL" id="LR746275">
    <property type="protein sequence ID" value="CAA7405739.1"/>
    <property type="molecule type" value="Genomic_DNA"/>
</dbReference>
<dbReference type="Proteomes" id="UP000663760">
    <property type="component" value="Chromosome 12"/>
</dbReference>
<sequence length="33" mass="3645">MNAKPIPLASSRNVPLTPINPLTIMENNPKFII</sequence>
<evidence type="ECO:0000313" key="3">
    <source>
        <dbReference type="Proteomes" id="UP000663760"/>
    </source>
</evidence>
<reference evidence="1" key="1">
    <citation type="submission" date="2019-12" db="EMBL/GenBank/DDBJ databases">
        <authorList>
            <person name="Scholz U."/>
            <person name="Mascher M."/>
            <person name="Fiebig A."/>
        </authorList>
    </citation>
    <scope>NUCLEOTIDE SEQUENCE</scope>
</reference>
<accession>A0A7I8JH07</accession>
<dbReference type="EMBL" id="LR743599">
    <property type="protein sequence ID" value="CAA2629590.1"/>
    <property type="molecule type" value="Genomic_DNA"/>
</dbReference>
<dbReference type="AlphaFoldDB" id="A0A7I8JH07"/>
<protein>
    <submittedName>
        <fullName evidence="1">Uncharacterized protein</fullName>
    </submittedName>
</protein>
<proteinExistence type="predicted"/>